<evidence type="ECO:0000313" key="3">
    <source>
        <dbReference type="Proteomes" id="UP000054270"/>
    </source>
</evidence>
<reference evidence="3" key="1">
    <citation type="submission" date="2014-04" db="EMBL/GenBank/DDBJ databases">
        <title>Evolutionary Origins and Diversification of the Mycorrhizal Mutualists.</title>
        <authorList>
            <consortium name="DOE Joint Genome Institute"/>
            <consortium name="Mycorrhizal Genomics Consortium"/>
            <person name="Kohler A."/>
            <person name="Kuo A."/>
            <person name="Nagy L.G."/>
            <person name="Floudas D."/>
            <person name="Copeland A."/>
            <person name="Barry K.W."/>
            <person name="Cichocki N."/>
            <person name="Veneault-Fourrey C."/>
            <person name="LaButti K."/>
            <person name="Lindquist E.A."/>
            <person name="Lipzen A."/>
            <person name="Lundell T."/>
            <person name="Morin E."/>
            <person name="Murat C."/>
            <person name="Riley R."/>
            <person name="Ohm R."/>
            <person name="Sun H."/>
            <person name="Tunlid A."/>
            <person name="Henrissat B."/>
            <person name="Grigoriev I.V."/>
            <person name="Hibbett D.S."/>
            <person name="Martin F."/>
        </authorList>
    </citation>
    <scope>NUCLEOTIDE SEQUENCE [LARGE SCALE GENOMIC DNA]</scope>
    <source>
        <strain evidence="3">FD-334 SS-4</strain>
    </source>
</reference>
<dbReference type="EMBL" id="KN817548">
    <property type="protein sequence ID" value="KJA22651.1"/>
    <property type="molecule type" value="Genomic_DNA"/>
</dbReference>
<feature type="non-terminal residue" evidence="2">
    <location>
        <position position="1"/>
    </location>
</feature>
<evidence type="ECO:0000256" key="1">
    <source>
        <dbReference type="SAM" id="MobiDB-lite"/>
    </source>
</evidence>
<dbReference type="Proteomes" id="UP000054270">
    <property type="component" value="Unassembled WGS sequence"/>
</dbReference>
<feature type="region of interest" description="Disordered" evidence="1">
    <location>
        <begin position="39"/>
        <end position="68"/>
    </location>
</feature>
<name>A0A0D2P1U6_HYPSF</name>
<dbReference type="OMA" id="KASHTIH"/>
<proteinExistence type="predicted"/>
<evidence type="ECO:0000313" key="2">
    <source>
        <dbReference type="EMBL" id="KJA22651.1"/>
    </source>
</evidence>
<feature type="compositionally biased region" description="Polar residues" evidence="1">
    <location>
        <begin position="46"/>
        <end position="68"/>
    </location>
</feature>
<organism evidence="2 3">
    <name type="scientific">Hypholoma sublateritium (strain FD-334 SS-4)</name>
    <dbReference type="NCBI Taxonomy" id="945553"/>
    <lineage>
        <taxon>Eukaryota</taxon>
        <taxon>Fungi</taxon>
        <taxon>Dikarya</taxon>
        <taxon>Basidiomycota</taxon>
        <taxon>Agaricomycotina</taxon>
        <taxon>Agaricomycetes</taxon>
        <taxon>Agaricomycetidae</taxon>
        <taxon>Agaricales</taxon>
        <taxon>Agaricineae</taxon>
        <taxon>Strophariaceae</taxon>
        <taxon>Hypholoma</taxon>
    </lineage>
</organism>
<protein>
    <submittedName>
        <fullName evidence="2">Uncharacterized protein</fullName>
    </submittedName>
</protein>
<keyword evidence="3" id="KW-1185">Reference proteome</keyword>
<dbReference type="OrthoDB" id="3222453at2759"/>
<gene>
    <name evidence="2" type="ORF">HYPSUDRAFT_1084056</name>
</gene>
<accession>A0A0D2P1U6</accession>
<dbReference type="AlphaFoldDB" id="A0A0D2P1U6"/>
<sequence length="418" mass="46011">HRSSAFFQGANGVDSRGGQYYIIHGNQIVNTTTPIQEFLGNDESEQSPSAGTTTTETSSQYRSSGSANAATNTDTMLALPSLLQTQRSCDIYYRHLAIKGRGTPLWFPGPNLSLSIEYRKNGADIGDVGLITSSGGFDFLFNISLPPDHPIHAGHVPGDFAPLCPPIRAIDIFKQFEFGADAYLVSSSVKEAHHPANQANLIRGLTFETKDSEGAILTMPQGSHSIDLRNVKNFRQYLAQNAESWYQYVNSDECGREANNGDLRLVTGCDKTKAWGMATFSRSSSESIQQVPFWLNFKPHLETSGRTYKWETSGSIEGRTGPSVHEIDDLRSANEPGDVTFINQCLFIRAMSVSLAEHVWERLEKSNSGAIDAKIPTASNVNENARTRNVHARGSQLSASDMTTNLVRDAWHYCAYLF</sequence>
<dbReference type="STRING" id="945553.A0A0D2P1U6"/>